<evidence type="ECO:0000313" key="7">
    <source>
        <dbReference type="EMBL" id="WWC85449.1"/>
    </source>
</evidence>
<feature type="compositionally biased region" description="Low complexity" evidence="5">
    <location>
        <begin position="335"/>
        <end position="366"/>
    </location>
</feature>
<evidence type="ECO:0000256" key="5">
    <source>
        <dbReference type="SAM" id="MobiDB-lite"/>
    </source>
</evidence>
<dbReference type="PROSITE" id="PS50089">
    <property type="entry name" value="ZF_RING_2"/>
    <property type="match status" value="1"/>
</dbReference>
<dbReference type="GO" id="GO:0008270">
    <property type="term" value="F:zinc ion binding"/>
    <property type="evidence" value="ECO:0007669"/>
    <property type="project" value="UniProtKB-KW"/>
</dbReference>
<dbReference type="PANTHER" id="PTHR45969">
    <property type="entry name" value="RING ZINC FINGER PROTEIN-RELATED"/>
    <property type="match status" value="1"/>
</dbReference>
<organism evidence="7 8">
    <name type="scientific">Kwoniella dendrophila CBS 6074</name>
    <dbReference type="NCBI Taxonomy" id="1295534"/>
    <lineage>
        <taxon>Eukaryota</taxon>
        <taxon>Fungi</taxon>
        <taxon>Dikarya</taxon>
        <taxon>Basidiomycota</taxon>
        <taxon>Agaricomycotina</taxon>
        <taxon>Tremellomycetes</taxon>
        <taxon>Tremellales</taxon>
        <taxon>Cryptococcaceae</taxon>
        <taxon>Kwoniella</taxon>
    </lineage>
</organism>
<feature type="compositionally biased region" description="Polar residues" evidence="5">
    <location>
        <begin position="106"/>
        <end position="116"/>
    </location>
</feature>
<dbReference type="GO" id="GO:0016567">
    <property type="term" value="P:protein ubiquitination"/>
    <property type="evidence" value="ECO:0007669"/>
    <property type="project" value="TreeGrafter"/>
</dbReference>
<keyword evidence="8" id="KW-1185">Reference proteome</keyword>
<feature type="compositionally biased region" description="Low complexity" evidence="5">
    <location>
        <begin position="452"/>
        <end position="478"/>
    </location>
</feature>
<evidence type="ECO:0000256" key="2">
    <source>
        <dbReference type="ARBA" id="ARBA00022771"/>
    </source>
</evidence>
<dbReference type="Pfam" id="PF13639">
    <property type="entry name" value="zf-RING_2"/>
    <property type="match status" value="1"/>
</dbReference>
<dbReference type="Gene3D" id="3.30.40.10">
    <property type="entry name" value="Zinc/RING finger domain, C3HC4 (zinc finger)"/>
    <property type="match status" value="1"/>
</dbReference>
<reference evidence="7 8" key="1">
    <citation type="submission" date="2024-01" db="EMBL/GenBank/DDBJ databases">
        <title>Comparative genomics of Cryptococcus and Kwoniella reveals pathogenesis evolution and contrasting modes of karyotype evolution via chromosome fusion or intercentromeric recombination.</title>
        <authorList>
            <person name="Coelho M.A."/>
            <person name="David-Palma M."/>
            <person name="Shea T."/>
            <person name="Bowers K."/>
            <person name="McGinley-Smith S."/>
            <person name="Mohammad A.W."/>
            <person name="Gnirke A."/>
            <person name="Yurkov A.M."/>
            <person name="Nowrousian M."/>
            <person name="Sun S."/>
            <person name="Cuomo C.A."/>
            <person name="Heitman J."/>
        </authorList>
    </citation>
    <scope>NUCLEOTIDE SEQUENCE [LARGE SCALE GENOMIC DNA]</scope>
    <source>
        <strain evidence="7 8">CBS 6074</strain>
    </source>
</reference>
<feature type="domain" description="RING-type" evidence="6">
    <location>
        <begin position="931"/>
        <end position="974"/>
    </location>
</feature>
<keyword evidence="1" id="KW-0479">Metal-binding</keyword>
<feature type="compositionally biased region" description="Polar residues" evidence="5">
    <location>
        <begin position="681"/>
        <end position="692"/>
    </location>
</feature>
<evidence type="ECO:0000256" key="4">
    <source>
        <dbReference type="PROSITE-ProRule" id="PRU00175"/>
    </source>
</evidence>
<dbReference type="CDD" id="cd16454">
    <property type="entry name" value="RING-H2_PA-TM-RING"/>
    <property type="match status" value="1"/>
</dbReference>
<dbReference type="EMBL" id="CP144098">
    <property type="protein sequence ID" value="WWC85449.1"/>
    <property type="molecule type" value="Genomic_DNA"/>
</dbReference>
<protein>
    <recommendedName>
        <fullName evidence="6">RING-type domain-containing protein</fullName>
    </recommendedName>
</protein>
<feature type="region of interest" description="Disordered" evidence="5">
    <location>
        <begin position="584"/>
        <end position="668"/>
    </location>
</feature>
<feature type="compositionally biased region" description="Basic and acidic residues" evidence="5">
    <location>
        <begin position="733"/>
        <end position="747"/>
    </location>
</feature>
<dbReference type="SUPFAM" id="SSF57850">
    <property type="entry name" value="RING/U-box"/>
    <property type="match status" value="1"/>
</dbReference>
<dbReference type="GO" id="GO:0061630">
    <property type="term" value="F:ubiquitin protein ligase activity"/>
    <property type="evidence" value="ECO:0007669"/>
    <property type="project" value="TreeGrafter"/>
</dbReference>
<dbReference type="InterPro" id="IPR013083">
    <property type="entry name" value="Znf_RING/FYVE/PHD"/>
</dbReference>
<proteinExistence type="predicted"/>
<evidence type="ECO:0000259" key="6">
    <source>
        <dbReference type="PROSITE" id="PS50089"/>
    </source>
</evidence>
<feature type="compositionally biased region" description="Polar residues" evidence="5">
    <location>
        <begin position="708"/>
        <end position="718"/>
    </location>
</feature>
<dbReference type="GeneID" id="91090984"/>
<feature type="compositionally biased region" description="Low complexity" evidence="5">
    <location>
        <begin position="76"/>
        <end position="100"/>
    </location>
</feature>
<feature type="region of interest" description="Disordered" evidence="5">
    <location>
        <begin position="127"/>
        <end position="146"/>
    </location>
</feature>
<evidence type="ECO:0000313" key="8">
    <source>
        <dbReference type="Proteomes" id="UP001355207"/>
    </source>
</evidence>
<evidence type="ECO:0000256" key="3">
    <source>
        <dbReference type="ARBA" id="ARBA00022833"/>
    </source>
</evidence>
<dbReference type="RefSeq" id="XP_066072212.1">
    <property type="nucleotide sequence ID" value="XM_066216115.1"/>
</dbReference>
<dbReference type="InterPro" id="IPR011016">
    <property type="entry name" value="Znf_RING-CH"/>
</dbReference>
<feature type="compositionally biased region" description="Polar residues" evidence="5">
    <location>
        <begin position="503"/>
        <end position="523"/>
    </location>
</feature>
<feature type="compositionally biased region" description="Polar residues" evidence="5">
    <location>
        <begin position="584"/>
        <end position="597"/>
    </location>
</feature>
<dbReference type="PANTHER" id="PTHR45969:SF69">
    <property type="entry name" value="FINGER DOMAIN PROTEIN, PUTATIVE (AFU_ORTHOLOGUE AFUA_3G12190)-RELATED"/>
    <property type="match status" value="1"/>
</dbReference>
<dbReference type="AlphaFoldDB" id="A0AAX4JL17"/>
<dbReference type="SMART" id="SM00744">
    <property type="entry name" value="RINGv"/>
    <property type="match status" value="1"/>
</dbReference>
<dbReference type="InterPro" id="IPR001841">
    <property type="entry name" value="Znf_RING"/>
</dbReference>
<feature type="region of interest" description="Disordered" evidence="5">
    <location>
        <begin position="63"/>
        <end position="119"/>
    </location>
</feature>
<feature type="compositionally biased region" description="Basic and acidic residues" evidence="5">
    <location>
        <begin position="648"/>
        <end position="661"/>
    </location>
</feature>
<feature type="compositionally biased region" description="Polar residues" evidence="5">
    <location>
        <begin position="239"/>
        <end position="256"/>
    </location>
</feature>
<dbReference type="SMART" id="SM00184">
    <property type="entry name" value="RING"/>
    <property type="match status" value="1"/>
</dbReference>
<feature type="region of interest" description="Disordered" evidence="5">
    <location>
        <begin position="401"/>
        <end position="532"/>
    </location>
</feature>
<feature type="region of interest" description="Disordered" evidence="5">
    <location>
        <begin position="233"/>
        <end position="292"/>
    </location>
</feature>
<dbReference type="Proteomes" id="UP001355207">
    <property type="component" value="Chromosome 1"/>
</dbReference>
<sequence>MPPPHLMIFNDDPPANYMEDPEFLPSHIPGTRQLAQPIPIAAVHPITEPQSYSLGSQETIMSDISDSLRPSPPPLTATSSLPTPYSIRTPATTSASTSTAMPRIASPTSPTLANTTAEEDQHIFVQGKPFPRSSGLSEASGSRDLSREITPVEVGSQDVDMDNEEEDEIGHQIASPDAVDQHESEGTLGTSAPRGSLTRLLRDIGNPSTSSIPSQVPPYIQPLLDQRTAVFGSRWSHPAPSTSRETSTHSGPSSLRGSIGLMSDEQEGNGEPFLNELGPLPGGSHNDESGQDFRSFRYEQPYHQSTYHQPAPTPNPYHPATAGGYLNGNWGEAYSSHPSVSHSQMSTGSSRISPSRLRSPVSPPLSNDIRTLPSPATNTAAVSPSSIERRLGTIEARLERARGRAQRSPPTPPMLVPSHQWEGFRNRHNAARPYDIASRSRPSSYSAEDGSRSSSFTRSSVRPSWLESASVSTTSAFTVPPPRPSPITSFGWETSDTHPHGATFTSTTRPSQAFSRSTENSSSFDDRQAIQRENSRARYLQARLNMLDDMRTAPSTAAWSNLPVHNRTDFPLRDGSEDINQSHVERSTSYNQPNSSAGPFGDRSTPRSSSHAFPIDYSGAEPPNGDMRYPNLTRPGVRRWMSFDEGERESSRAREEHRPSEETNDLGALNRDINEVVGRRLSQSRPRATSVTRRLRDHLGPDWEDTQLPDTASSTPGNSARIGRSGANGLFGEIDRSRDTQQRDTRDSTSPWWSERREPYAEMMRDRSATSSPIDELAALIASRGRNRPLLGGEEAELLFLERLRSHNNGTIRSASSGGDGSIMTFRNNEGLEGIMDITADSPFSAFTFLNNIRRYQSYPTTPITSIKITDEMDESEKIKIVQMVIKGISRLPAIPRKKAAESTLHTIQYDQFTSADNVKTVEGLEKDEYCSVCHDDYEAESEITITPCKHMYHKGCLDTWLTTPNTSSCPMCRRDLAALAYLTKMVPSKNLEEALSLWMAVVV</sequence>
<feature type="compositionally biased region" description="Polar residues" evidence="5">
    <location>
        <begin position="374"/>
        <end position="384"/>
    </location>
</feature>
<keyword evidence="2 4" id="KW-0863">Zinc-finger</keyword>
<accession>A0AAX4JL17</accession>
<gene>
    <name evidence="7" type="ORF">L201_000312</name>
</gene>
<keyword evidence="3" id="KW-0862">Zinc</keyword>
<name>A0AAX4JL17_9TREE</name>
<evidence type="ECO:0000256" key="1">
    <source>
        <dbReference type="ARBA" id="ARBA00022723"/>
    </source>
</evidence>
<feature type="region of interest" description="Disordered" evidence="5">
    <location>
        <begin position="335"/>
        <end position="384"/>
    </location>
</feature>
<feature type="region of interest" description="Disordered" evidence="5">
    <location>
        <begin position="680"/>
        <end position="757"/>
    </location>
</feature>